<dbReference type="EMBL" id="AL162427">
    <property type="status" value="NOT_ANNOTATED_CDS"/>
    <property type="molecule type" value="Genomic_DNA"/>
</dbReference>
<protein>
    <submittedName>
        <fullName evidence="2">Transforming growth factor beta receptor 1</fullName>
    </submittedName>
</protein>
<dbReference type="OpenTargets" id="ENSG00000106799"/>
<dbReference type="Ensembl" id="ENST00000714351.1">
    <property type="protein sequence ID" value="ENSP00000519622.1"/>
    <property type="gene ID" value="ENSG00000106799.16"/>
</dbReference>
<reference evidence="2" key="5">
    <citation type="submission" date="2025-09" db="UniProtKB">
        <authorList>
            <consortium name="Ensembl"/>
        </authorList>
    </citation>
    <scope>IDENTIFICATION</scope>
</reference>
<sequence length="70" mass="7793">MEAAVAAPRPRLLLLVLAAAAAAAAALLPGATVFLPPLYKRQFYLCDRWALLCLCHRDHRQSYTQQHVYS</sequence>
<keyword evidence="1" id="KW-0732">Signal</keyword>
<reference evidence="2 3" key="2">
    <citation type="journal article" date="2004" name="Nature">
        <title>DNA sequence and analysis of human chromosome 9.</title>
        <authorList>
            <person name="Humphray S.J."/>
            <person name="Oliver K."/>
            <person name="Hunt A.R."/>
            <person name="Plumb R.W."/>
            <person name="Loveland J.E."/>
            <person name="Howe K.L."/>
            <person name="Andrews T.D."/>
            <person name="Searle S."/>
            <person name="Hunt S.E."/>
            <person name="Scott C.E."/>
            <person name="Jones M.C."/>
            <person name="Ainscough R."/>
            <person name="Almeida J.P."/>
            <person name="Ambrose K.D."/>
            <person name="Ashwell R.I."/>
            <person name="Babbage A.K."/>
            <person name="Babbage S."/>
            <person name="Bagguley C.L."/>
            <person name="Bailey J."/>
            <person name="Banerjee R."/>
            <person name="Barker D.J."/>
            <person name="Barlow K.F."/>
            <person name="Bates K."/>
            <person name="Beasley H."/>
            <person name="Beasley O."/>
            <person name="Bird C.P."/>
            <person name="Bray-Allen S."/>
            <person name="Brown A.J."/>
            <person name="Brown J.Y."/>
            <person name="Burford D."/>
            <person name="Burrill W."/>
            <person name="Burton J."/>
            <person name="Carder C."/>
            <person name="Carter N.P."/>
            <person name="Chapman J.C."/>
            <person name="Chen Y."/>
            <person name="Clarke G."/>
            <person name="Clark S.Y."/>
            <person name="Clee C.M."/>
            <person name="Clegg S."/>
            <person name="Collier R.E."/>
            <person name="Corby N."/>
            <person name="Crosier M."/>
            <person name="Cummings A.T."/>
            <person name="Davies J."/>
            <person name="Dhami P."/>
            <person name="Dunn M."/>
            <person name="Dutta I."/>
            <person name="Dyer L.W."/>
            <person name="Earthrowl M.E."/>
            <person name="Faulkner L."/>
            <person name="Fleming C.J."/>
            <person name="Frankish A."/>
            <person name="Frankland J.A."/>
            <person name="French L."/>
            <person name="Fricker D.G."/>
            <person name="Garner P."/>
            <person name="Garnett J."/>
            <person name="Ghori J."/>
            <person name="Gilbert J.G."/>
            <person name="Glison C."/>
            <person name="Grafham D.V."/>
            <person name="Gribble S."/>
            <person name="Griffiths C."/>
            <person name="Griffiths-Jones S."/>
            <person name="Grocock R."/>
            <person name="Guy J."/>
            <person name="Hall R.E."/>
            <person name="Hammond S."/>
            <person name="Harley J.L."/>
            <person name="Harrison E.S."/>
            <person name="Hart E.A."/>
            <person name="Heath P.D."/>
            <person name="Henderson C.D."/>
            <person name="Hopkins B.L."/>
            <person name="Howard P.J."/>
            <person name="Howden P.J."/>
            <person name="Huckle E."/>
            <person name="Johnson C."/>
            <person name="Johnson D."/>
            <person name="Joy A.A."/>
            <person name="Kay M."/>
            <person name="Keenan S."/>
            <person name="Kershaw J.K."/>
            <person name="Kimberley A.M."/>
            <person name="King A."/>
            <person name="Knights A."/>
            <person name="Laird G.K."/>
            <person name="Langford C."/>
            <person name="Lawlor S."/>
            <person name="Leongamornlert D.A."/>
            <person name="Leversha M."/>
            <person name="Lloyd C."/>
            <person name="Lloyd D.M."/>
            <person name="Lovell J."/>
            <person name="Martin S."/>
            <person name="Mashreghi-Mohammadi M."/>
            <person name="Matthews L."/>
            <person name="McLaren S."/>
            <person name="McLay K.E."/>
            <person name="McMurray A."/>
            <person name="Milne S."/>
            <person name="Nickerson T."/>
            <person name="Nisbett J."/>
            <person name="Nordsiek G."/>
            <person name="Pearce A.V."/>
            <person name="Peck A.I."/>
            <person name="Porter K.M."/>
            <person name="Pandian R."/>
            <person name="Pelan S."/>
            <person name="Phillimore B."/>
            <person name="Povey S."/>
            <person name="Ramsey Y."/>
            <person name="Rand V."/>
            <person name="Scharfe M."/>
            <person name="Sehra H.K."/>
            <person name="Shownkeen R."/>
            <person name="Sims S.K."/>
            <person name="Skuce C.D."/>
            <person name="Smith M."/>
            <person name="Steward C.A."/>
            <person name="Swarbreck D."/>
            <person name="Sycamore N."/>
            <person name="Tester J."/>
            <person name="Thorpe A."/>
            <person name="Tracey A."/>
            <person name="Tromans A."/>
            <person name="Thomas D.W."/>
            <person name="Wall M."/>
            <person name="Wallis J.M."/>
            <person name="West A.P."/>
            <person name="Whitehead S.L."/>
            <person name="Willey D.L."/>
            <person name="Williams S.A."/>
            <person name="Wilming L."/>
            <person name="Wray P.W."/>
            <person name="Young L."/>
            <person name="Ashurst J.L."/>
            <person name="Coulson A."/>
            <person name="Blocker H."/>
            <person name="Durbin R."/>
            <person name="Sulston J.E."/>
            <person name="Hubbard T."/>
            <person name="Jackson M.J."/>
            <person name="Bentley D.R."/>
            <person name="Beck S."/>
            <person name="Rogers J."/>
            <person name="Dunham I."/>
        </authorList>
    </citation>
    <scope>NUCLEOTIDE SEQUENCE [LARGE SCALE GENOMIC DNA]</scope>
</reference>
<dbReference type="GeneTree" id="ENSGT00940000156394"/>
<feature type="chain" id="PRO_5042901110" evidence="1">
    <location>
        <begin position="27"/>
        <end position="70"/>
    </location>
</feature>
<dbReference type="HGNC" id="HGNC:11772">
    <property type="gene designation" value="TGFBR1"/>
</dbReference>
<dbReference type="Ensembl" id="ENST00000714351.1">
    <property type="protein sequence ID" value="ENSP00000519622.1"/>
    <property type="gene ID" value="ENSG00000106799.15"/>
</dbReference>
<name>A0AAQ5BHY0_HUMAN</name>
<gene>
    <name evidence="2" type="primary">TGFBR1</name>
</gene>
<dbReference type="AlphaFoldDB" id="A0AAQ5BHY0"/>
<dbReference type="Proteomes" id="UP000005640">
    <property type="component" value="Chromosome 9"/>
</dbReference>
<keyword evidence="3" id="KW-1185">Reference proteome</keyword>
<reference evidence="2 3" key="1">
    <citation type="journal article" date="2001" name="Nature">
        <title>Initial sequencing and analysis of the human genome.</title>
        <authorList>
            <consortium name="International Human Genome Sequencing Consortium"/>
            <person name="Lander E.S."/>
            <person name="Linton L.M."/>
            <person name="Birren B."/>
            <person name="Nusbaum C."/>
            <person name="Zody M.C."/>
            <person name="Baldwin J."/>
            <person name="Devon K."/>
            <person name="Dewar K."/>
            <person name="Doyle M."/>
            <person name="FitzHugh W."/>
            <person name="Funke R."/>
            <person name="Gage D."/>
            <person name="Harris K."/>
            <person name="Heaford A."/>
            <person name="Howland J."/>
            <person name="Kann L."/>
            <person name="Lehoczky J."/>
            <person name="LeVine R."/>
            <person name="McEwan P."/>
            <person name="McKernan K."/>
            <person name="Meldrim J."/>
            <person name="Mesirov J.P."/>
            <person name="Miranda C."/>
            <person name="Morris W."/>
            <person name="Naylor J."/>
            <person name="Raymond C."/>
            <person name="Rosetti M."/>
            <person name="Santos R."/>
            <person name="Sheridan A."/>
            <person name="Sougnez C."/>
            <person name="Stange-Thomann N."/>
            <person name="Stojanovic N."/>
            <person name="Subramanian A."/>
            <person name="Wyman D."/>
            <person name="Rogers J."/>
            <person name="Sulston J."/>
            <person name="Ainscough R."/>
            <person name="Beck S."/>
            <person name="Bentley D."/>
            <person name="Burton J."/>
            <person name="Clee C."/>
            <person name="Carter N."/>
            <person name="Coulson A."/>
            <person name="Deadman R."/>
            <person name="Deloukas P."/>
            <person name="Dunham A."/>
            <person name="Dunham I."/>
            <person name="Durbin R."/>
            <person name="French L."/>
            <person name="Grafham D."/>
            <person name="Gregory S."/>
            <person name="Hubbard T."/>
            <person name="Humphray S."/>
            <person name="Hunt A."/>
            <person name="Jones M."/>
            <person name="Lloyd C."/>
            <person name="McMurray A."/>
            <person name="Matthews L."/>
            <person name="Mercer S."/>
            <person name="Milne S."/>
            <person name="Mullikin J.C."/>
            <person name="Mungall A."/>
            <person name="Plumb R."/>
            <person name="Ross M."/>
            <person name="Shownkeen R."/>
            <person name="Sims S."/>
            <person name="Waterston R.H."/>
            <person name="Wilson R.K."/>
            <person name="Hillier L.W."/>
            <person name="McPherson J.D."/>
            <person name="Marra M.A."/>
            <person name="Mardis E.R."/>
            <person name="Fulton L.A."/>
            <person name="Chinwalla A.T."/>
            <person name="Pepin K.H."/>
            <person name="Gish W.R."/>
            <person name="Chissoe S.L."/>
            <person name="Wendl M.C."/>
            <person name="Delehaunty K.D."/>
            <person name="Miner T.L."/>
            <person name="Delehaunty A."/>
            <person name="Kramer J.B."/>
            <person name="Cook L.L."/>
            <person name="Fulton R.S."/>
            <person name="Johnson D.L."/>
            <person name="Minx P.J."/>
            <person name="Clifton S.W."/>
            <person name="Hawkins T."/>
            <person name="Branscomb E."/>
            <person name="Predki P."/>
            <person name="Richardson P."/>
            <person name="Wenning S."/>
            <person name="Slezak T."/>
            <person name="Doggett N."/>
            <person name="Cheng J.F."/>
            <person name="Olsen A."/>
            <person name="Lucas S."/>
            <person name="Elkin C."/>
            <person name="Uberbacher E."/>
            <person name="Frazier M."/>
            <person name="Gibbs R.A."/>
            <person name="Muzny D.M."/>
            <person name="Scherer S.E."/>
            <person name="Bouck J.B."/>
            <person name="Sodergren E.J."/>
            <person name="Worley K.C."/>
            <person name="Rives C.M."/>
            <person name="Gorrell J.H."/>
            <person name="Metzker M.L."/>
            <person name="Naylor S.L."/>
            <person name="Kucherlapati R.S."/>
            <person name="Nelson D.L."/>
            <person name="Weinstock G.M."/>
            <person name="Sakaki Y."/>
            <person name="Fujiyama A."/>
            <person name="Hattori M."/>
            <person name="Yada T."/>
            <person name="Toyoda A."/>
            <person name="Itoh T."/>
            <person name="Kawagoe C."/>
            <person name="Watanabe H."/>
            <person name="Totoki Y."/>
            <person name="Taylor T."/>
            <person name="Weissenbach J."/>
            <person name="Heilig R."/>
            <person name="Saurin W."/>
            <person name="Artiguenave F."/>
            <person name="Brottier P."/>
            <person name="Bruls T."/>
            <person name="Pelletier E."/>
            <person name="Robert C."/>
            <person name="Wincker P."/>
            <person name="Smith D.R."/>
            <person name="Doucette-Stamm L."/>
            <person name="Rubenfield M."/>
            <person name="Weinstock K."/>
            <person name="Lee H.M."/>
            <person name="Dubois J."/>
            <person name="Rosenthal A."/>
            <person name="Platzer M."/>
            <person name="Nyakatura G."/>
            <person name="Taudien S."/>
            <person name="Rump A."/>
            <person name="Yang H."/>
            <person name="Yu J."/>
            <person name="Wang J."/>
            <person name="Huang G."/>
            <person name="Gu J."/>
            <person name="Hood L."/>
            <person name="Rowen L."/>
            <person name="Madan A."/>
            <person name="Qin S."/>
            <person name="Davis R.W."/>
            <person name="Federspiel N.A."/>
            <person name="Abola A.P."/>
            <person name="Proctor M.J."/>
            <person name="Myers R.M."/>
            <person name="Schmutz J."/>
            <person name="Dickson M."/>
            <person name="Grimwood J."/>
            <person name="Cox D.R."/>
            <person name="Olson M.V."/>
            <person name="Kaul R."/>
            <person name="Raymond C."/>
            <person name="Shimizu N."/>
            <person name="Kawasaki K."/>
            <person name="Minoshima S."/>
            <person name="Evans G.A."/>
            <person name="Athanasiou M."/>
            <person name="Schultz R."/>
            <person name="Roe B.A."/>
            <person name="Chen F."/>
            <person name="Pan H."/>
            <person name="Ramser J."/>
            <person name="Lehrach H."/>
            <person name="Reinhardt R."/>
            <person name="McCombie W.R."/>
            <person name="de la Bastide M."/>
            <person name="Dedhia N."/>
            <person name="Blocker H."/>
            <person name="Hornischer K."/>
            <person name="Nordsiek G."/>
            <person name="Agarwala R."/>
            <person name="Aravind L."/>
            <person name="Bailey J.A."/>
            <person name="Bateman A."/>
            <person name="Batzoglou S."/>
            <person name="Birney E."/>
            <person name="Bork P."/>
            <person name="Brown D.G."/>
            <person name="Burge C.B."/>
            <person name="Cerutti L."/>
            <person name="Chen H.C."/>
            <person name="Church D."/>
            <person name="Clamp M."/>
            <person name="Copley R.R."/>
            <person name="Doerks T."/>
            <person name="Eddy S.R."/>
            <person name="Eichler E.E."/>
            <person name="Furey T.S."/>
            <person name="Galagan J."/>
            <person name="Gilbert J.G."/>
            <person name="Harmon C."/>
            <person name="Hayashizaki Y."/>
            <person name="Haussler D."/>
            <person name="Hermjakob H."/>
            <person name="Hokamp K."/>
            <person name="Jang W."/>
            <person name="Johnson L.S."/>
            <person name="Jones T.A."/>
            <person name="Kasif S."/>
            <person name="Kaspryzk A."/>
            <person name="Kennedy S."/>
            <person name="Kent W.J."/>
            <person name="Kitts P."/>
            <person name="Koonin E.V."/>
            <person name="Korf I."/>
            <person name="Kulp D."/>
            <person name="Lancet D."/>
            <person name="Lowe T.M."/>
            <person name="McLysaght A."/>
            <person name="Mikkelsen T."/>
            <person name="Moran J.V."/>
            <person name="Mulder N."/>
            <person name="Pollara V.J."/>
            <person name="Ponting C.P."/>
            <person name="Schuler G."/>
            <person name="Schultz J."/>
            <person name="Slater G."/>
            <person name="Smit A.F."/>
            <person name="Stupka E."/>
            <person name="Szustakowski J."/>
            <person name="Thierry-Mieg D."/>
            <person name="Thierry-Mieg J."/>
            <person name="Wagner L."/>
            <person name="Wallis J."/>
            <person name="Wheeler R."/>
            <person name="Williams A."/>
            <person name="Wolf Y.I."/>
            <person name="Wolfe K.H."/>
            <person name="Yang S.P."/>
            <person name="Yeh R.F."/>
            <person name="Collins F."/>
            <person name="Guyer M.S."/>
            <person name="Peterson J."/>
            <person name="Felsenfeld A."/>
            <person name="Wetterstrand K.A."/>
            <person name="Patrinos A."/>
            <person name="Morgan M.J."/>
            <person name="de Jong P."/>
            <person name="Catanese J.J."/>
            <person name="Osoegawa K."/>
            <person name="Shizuya H."/>
            <person name="Choi S."/>
            <person name="Chen Y.J."/>
        </authorList>
    </citation>
    <scope>NUCLEOTIDE SEQUENCE [LARGE SCALE GENOMIC DNA]</scope>
</reference>
<evidence type="ECO:0000313" key="2">
    <source>
        <dbReference type="Ensembl" id="ENSP00000519622.1"/>
    </source>
</evidence>
<accession>A0AAQ5BHY0</accession>
<reference evidence="2 3" key="3">
    <citation type="journal article" date="2004" name="Nature">
        <title>Finishing the euchromatic sequence of the human genome.</title>
        <authorList>
            <consortium name="International Human Genome Sequencing Consortium"/>
        </authorList>
    </citation>
    <scope>NUCLEOTIDE SEQUENCE [LARGE SCALE GENOMIC DNA]</scope>
</reference>
<proteinExistence type="predicted"/>
<feature type="signal peptide" evidence="1">
    <location>
        <begin position="1"/>
        <end position="26"/>
    </location>
</feature>
<reference evidence="2" key="4">
    <citation type="submission" date="2025-08" db="UniProtKB">
        <authorList>
            <consortium name="Ensembl"/>
        </authorList>
    </citation>
    <scope>IDENTIFICATION</scope>
</reference>
<organism evidence="2 3">
    <name type="scientific">Homo sapiens</name>
    <name type="common">Human</name>
    <dbReference type="NCBI Taxonomy" id="9606"/>
    <lineage>
        <taxon>Eukaryota</taxon>
        <taxon>Metazoa</taxon>
        <taxon>Chordata</taxon>
        <taxon>Craniata</taxon>
        <taxon>Vertebrata</taxon>
        <taxon>Euteleostomi</taxon>
        <taxon>Mammalia</taxon>
        <taxon>Eutheria</taxon>
        <taxon>Euarchontoglires</taxon>
        <taxon>Primates</taxon>
        <taxon>Haplorrhini</taxon>
        <taxon>Catarrhini</taxon>
        <taxon>Hominidae</taxon>
        <taxon>Homo</taxon>
    </lineage>
</organism>
<evidence type="ECO:0000313" key="3">
    <source>
        <dbReference type="Proteomes" id="UP000005640"/>
    </source>
</evidence>
<evidence type="ECO:0000256" key="1">
    <source>
        <dbReference type="SAM" id="SignalP"/>
    </source>
</evidence>